<dbReference type="GO" id="GO:0016747">
    <property type="term" value="F:acyltransferase activity, transferring groups other than amino-acyl groups"/>
    <property type="evidence" value="ECO:0007669"/>
    <property type="project" value="TreeGrafter"/>
</dbReference>
<accession>A0AAD9U1Z8</accession>
<dbReference type="Gene3D" id="3.40.50.1820">
    <property type="entry name" value="alpha/beta hydrolase"/>
    <property type="match status" value="1"/>
</dbReference>
<evidence type="ECO:0000313" key="3">
    <source>
        <dbReference type="Proteomes" id="UP001280121"/>
    </source>
</evidence>
<feature type="non-terminal residue" evidence="2">
    <location>
        <position position="82"/>
    </location>
</feature>
<dbReference type="PANTHER" id="PTHR11802">
    <property type="entry name" value="SERINE PROTEASE FAMILY S10 SERINE CARBOXYPEPTIDASE"/>
    <property type="match status" value="1"/>
</dbReference>
<dbReference type="GO" id="GO:0019748">
    <property type="term" value="P:secondary metabolic process"/>
    <property type="evidence" value="ECO:0007669"/>
    <property type="project" value="TreeGrafter"/>
</dbReference>
<organism evidence="2 3">
    <name type="scientific">Dipteronia dyeriana</name>
    <dbReference type="NCBI Taxonomy" id="168575"/>
    <lineage>
        <taxon>Eukaryota</taxon>
        <taxon>Viridiplantae</taxon>
        <taxon>Streptophyta</taxon>
        <taxon>Embryophyta</taxon>
        <taxon>Tracheophyta</taxon>
        <taxon>Spermatophyta</taxon>
        <taxon>Magnoliopsida</taxon>
        <taxon>eudicotyledons</taxon>
        <taxon>Gunneridae</taxon>
        <taxon>Pentapetalae</taxon>
        <taxon>rosids</taxon>
        <taxon>malvids</taxon>
        <taxon>Sapindales</taxon>
        <taxon>Sapindaceae</taxon>
        <taxon>Hippocastanoideae</taxon>
        <taxon>Acereae</taxon>
        <taxon>Dipteronia</taxon>
    </lineage>
</organism>
<evidence type="ECO:0000313" key="2">
    <source>
        <dbReference type="EMBL" id="KAK2646107.1"/>
    </source>
</evidence>
<dbReference type="Proteomes" id="UP001280121">
    <property type="component" value="Unassembled WGS sequence"/>
</dbReference>
<dbReference type="InterPro" id="IPR001563">
    <property type="entry name" value="Peptidase_S10"/>
</dbReference>
<dbReference type="AlphaFoldDB" id="A0AAD9U1Z8"/>
<dbReference type="SUPFAM" id="SSF53474">
    <property type="entry name" value="alpha/beta-Hydrolases"/>
    <property type="match status" value="1"/>
</dbReference>
<comment type="caution">
    <text evidence="2">The sequence shown here is derived from an EMBL/GenBank/DDBJ whole genome shotgun (WGS) entry which is preliminary data.</text>
</comment>
<dbReference type="GO" id="GO:0004185">
    <property type="term" value="F:serine-type carboxypeptidase activity"/>
    <property type="evidence" value="ECO:0007669"/>
    <property type="project" value="InterPro"/>
</dbReference>
<dbReference type="Pfam" id="PF00450">
    <property type="entry name" value="Peptidase_S10"/>
    <property type="match status" value="1"/>
</dbReference>
<feature type="non-terminal residue" evidence="2">
    <location>
        <position position="1"/>
    </location>
</feature>
<keyword evidence="3" id="KW-1185">Reference proteome</keyword>
<dbReference type="InterPro" id="IPR029058">
    <property type="entry name" value="AB_hydrolase_fold"/>
</dbReference>
<comment type="similarity">
    <text evidence="1">Belongs to the peptidase S10 family.</text>
</comment>
<name>A0AAD9U1Z8_9ROSI</name>
<gene>
    <name evidence="2" type="ORF">Ddye_021302</name>
</gene>
<sequence>ELNDSQLFYFFVKPQRGPALDPLSLMLWLTGGPGCSVLSAFFNENGPDAFEHGNGNGCFPQLHLSPYTWTLVQIFNSNFRIS</sequence>
<dbReference type="EMBL" id="JANJYI010000006">
    <property type="protein sequence ID" value="KAK2646107.1"/>
    <property type="molecule type" value="Genomic_DNA"/>
</dbReference>
<protein>
    <submittedName>
        <fullName evidence="2">Uncharacterized protein</fullName>
    </submittedName>
</protein>
<proteinExistence type="inferred from homology"/>
<evidence type="ECO:0000256" key="1">
    <source>
        <dbReference type="ARBA" id="ARBA00009431"/>
    </source>
</evidence>
<reference evidence="2" key="1">
    <citation type="journal article" date="2023" name="Plant J.">
        <title>Genome sequences and population genomics provide insights into the demographic history, inbreeding, and mutation load of two 'living fossil' tree species of Dipteronia.</title>
        <authorList>
            <person name="Feng Y."/>
            <person name="Comes H.P."/>
            <person name="Chen J."/>
            <person name="Zhu S."/>
            <person name="Lu R."/>
            <person name="Zhang X."/>
            <person name="Li P."/>
            <person name="Qiu J."/>
            <person name="Olsen K.M."/>
            <person name="Qiu Y."/>
        </authorList>
    </citation>
    <scope>NUCLEOTIDE SEQUENCE</scope>
    <source>
        <strain evidence="2">KIB01</strain>
    </source>
</reference>
<dbReference type="GO" id="GO:0006508">
    <property type="term" value="P:proteolysis"/>
    <property type="evidence" value="ECO:0007669"/>
    <property type="project" value="InterPro"/>
</dbReference>
<dbReference type="PANTHER" id="PTHR11802:SF413">
    <property type="entry name" value="PEPTIDASE S10, SERINE CARBOXYPEPTIDASE, ALPHA_BETA HYDROLASE-RELATED"/>
    <property type="match status" value="1"/>
</dbReference>